<evidence type="ECO:0000313" key="13">
    <source>
        <dbReference type="EMBL" id="GFR46364.1"/>
    </source>
</evidence>
<dbReference type="Gene3D" id="1.20.1440.130">
    <property type="entry name" value="VKOR domain"/>
    <property type="match status" value="1"/>
</dbReference>
<dbReference type="Pfam" id="PF07884">
    <property type="entry name" value="VKOR"/>
    <property type="match status" value="1"/>
</dbReference>
<dbReference type="PANTHER" id="PTHR34573">
    <property type="entry name" value="VKC DOMAIN-CONTAINING PROTEIN"/>
    <property type="match status" value="1"/>
</dbReference>
<dbReference type="InterPro" id="IPR012932">
    <property type="entry name" value="VKOR"/>
</dbReference>
<proteinExistence type="inferred from homology"/>
<name>A0AAD3DQU1_9CHLO</name>
<evidence type="ECO:0000313" key="14">
    <source>
        <dbReference type="Proteomes" id="UP001054857"/>
    </source>
</evidence>
<evidence type="ECO:0000256" key="5">
    <source>
        <dbReference type="ARBA" id="ARBA00022989"/>
    </source>
</evidence>
<keyword evidence="3 11" id="KW-0812">Transmembrane</keyword>
<keyword evidence="5 11" id="KW-1133">Transmembrane helix</keyword>
<evidence type="ECO:0000256" key="9">
    <source>
        <dbReference type="ARBA" id="ARBA00023284"/>
    </source>
</evidence>
<keyword evidence="14" id="KW-1185">Reference proteome</keyword>
<dbReference type="Gene3D" id="3.40.30.10">
    <property type="entry name" value="Glutaredoxin"/>
    <property type="match status" value="1"/>
</dbReference>
<feature type="region of interest" description="Disordered" evidence="10">
    <location>
        <begin position="51"/>
        <end position="73"/>
    </location>
</feature>
<dbReference type="EMBL" id="BMAR01000014">
    <property type="protein sequence ID" value="GFR46364.1"/>
    <property type="molecule type" value="Genomic_DNA"/>
</dbReference>
<dbReference type="GO" id="GO:0016491">
    <property type="term" value="F:oxidoreductase activity"/>
    <property type="evidence" value="ECO:0007669"/>
    <property type="project" value="UniProtKB-KW"/>
</dbReference>
<evidence type="ECO:0000256" key="2">
    <source>
        <dbReference type="ARBA" id="ARBA00006214"/>
    </source>
</evidence>
<dbReference type="CDD" id="cd12916">
    <property type="entry name" value="VKOR_1"/>
    <property type="match status" value="1"/>
</dbReference>
<dbReference type="InterPro" id="IPR038354">
    <property type="entry name" value="VKOR_sf"/>
</dbReference>
<dbReference type="SMART" id="SM00756">
    <property type="entry name" value="VKc"/>
    <property type="match status" value="1"/>
</dbReference>
<reference evidence="13 14" key="1">
    <citation type="journal article" date="2021" name="Sci. Rep.">
        <title>Genome sequencing of the multicellular alga Astrephomene provides insights into convergent evolution of germ-soma differentiation.</title>
        <authorList>
            <person name="Yamashita S."/>
            <person name="Yamamoto K."/>
            <person name="Matsuzaki R."/>
            <person name="Suzuki S."/>
            <person name="Yamaguchi H."/>
            <person name="Hirooka S."/>
            <person name="Minakuchi Y."/>
            <person name="Miyagishima S."/>
            <person name="Kawachi M."/>
            <person name="Toyoda A."/>
            <person name="Nozaki H."/>
        </authorList>
    </citation>
    <scope>NUCLEOTIDE SEQUENCE [LARGE SCALE GENOMIC DNA]</scope>
    <source>
        <strain evidence="13 14">NIES-4017</strain>
    </source>
</reference>
<keyword evidence="6" id="KW-0560">Oxidoreductase</keyword>
<dbReference type="InterPro" id="IPR044698">
    <property type="entry name" value="VKOR/LTO1"/>
</dbReference>
<feature type="non-terminal residue" evidence="13">
    <location>
        <position position="372"/>
    </location>
</feature>
<evidence type="ECO:0000256" key="11">
    <source>
        <dbReference type="SAM" id="Phobius"/>
    </source>
</evidence>
<dbReference type="GO" id="GO:0016020">
    <property type="term" value="C:membrane"/>
    <property type="evidence" value="ECO:0007669"/>
    <property type="project" value="UniProtKB-SubCell"/>
</dbReference>
<dbReference type="PANTHER" id="PTHR34573:SF1">
    <property type="entry name" value="VITAMIN K EPOXIDE REDUCTASE DOMAIN-CONTAINING PROTEIN"/>
    <property type="match status" value="1"/>
</dbReference>
<feature type="domain" description="Vitamin K epoxide reductase" evidence="12">
    <location>
        <begin position="85"/>
        <end position="235"/>
    </location>
</feature>
<evidence type="ECO:0000259" key="12">
    <source>
        <dbReference type="SMART" id="SM00756"/>
    </source>
</evidence>
<evidence type="ECO:0000256" key="3">
    <source>
        <dbReference type="ARBA" id="ARBA00022692"/>
    </source>
</evidence>
<keyword evidence="7 11" id="KW-0472">Membrane</keyword>
<evidence type="ECO:0000256" key="1">
    <source>
        <dbReference type="ARBA" id="ARBA00004141"/>
    </source>
</evidence>
<feature type="transmembrane region" description="Helical" evidence="11">
    <location>
        <begin position="213"/>
        <end position="232"/>
    </location>
</feature>
<comment type="similarity">
    <text evidence="2">Belongs to the VKOR family.</text>
</comment>
<accession>A0AAD3DQU1</accession>
<evidence type="ECO:0000256" key="6">
    <source>
        <dbReference type="ARBA" id="ARBA00023002"/>
    </source>
</evidence>
<sequence>MSLATRRSMGSVSCSGRHVIQHNTYAASRCKGTIWPAAATTCRSRMTTAIRGTPSDELPSAPSLSEDSPAPPNVIQIEEPNRNINTSNYRALAALASVGLAETAYLTYAKLFDAPLVCPTNGCDSVLNSPYAQLFGLPLSLFGMLAYGTVGILAVSYMMQQQQPTTPASATPSATSATARRLTSWGLTAGVAALATTSAVLVSLLHSRFPGSSCAWCLLSAATSTALAVTLATSMSGREWRDNALAGLGGALTAAALLFLGGPGGPLAAAGSGGSVLIDDNFFLEYQAPTITSPSSPRALALSRRLAAAGARMYGAFWCSHCAEQKEEFGVQAVEGQGDGGFPYVECFPNGWRRGEPLAPACEAAGVRNFPT</sequence>
<gene>
    <name evidence="13" type="ORF">Agub_g7944</name>
</gene>
<organism evidence="13 14">
    <name type="scientific">Astrephomene gubernaculifera</name>
    <dbReference type="NCBI Taxonomy" id="47775"/>
    <lineage>
        <taxon>Eukaryota</taxon>
        <taxon>Viridiplantae</taxon>
        <taxon>Chlorophyta</taxon>
        <taxon>core chlorophytes</taxon>
        <taxon>Chlorophyceae</taxon>
        <taxon>CS clade</taxon>
        <taxon>Chlamydomonadales</taxon>
        <taxon>Astrephomenaceae</taxon>
        <taxon>Astrephomene</taxon>
    </lineage>
</organism>
<dbReference type="Proteomes" id="UP001054857">
    <property type="component" value="Unassembled WGS sequence"/>
</dbReference>
<comment type="subcellular location">
    <subcellularLocation>
        <location evidence="1">Membrane</location>
        <topology evidence="1">Multi-pass membrane protein</topology>
    </subcellularLocation>
</comment>
<comment type="caution">
    <text evidence="13">The sequence shown here is derived from an EMBL/GenBank/DDBJ whole genome shotgun (WGS) entry which is preliminary data.</text>
</comment>
<keyword evidence="8" id="KW-1015">Disulfide bond</keyword>
<evidence type="ECO:0000256" key="8">
    <source>
        <dbReference type="ARBA" id="ARBA00023157"/>
    </source>
</evidence>
<evidence type="ECO:0000256" key="7">
    <source>
        <dbReference type="ARBA" id="ARBA00023136"/>
    </source>
</evidence>
<feature type="transmembrane region" description="Helical" evidence="11">
    <location>
        <begin position="185"/>
        <end position="207"/>
    </location>
</feature>
<keyword evidence="4" id="KW-0874">Quinone</keyword>
<protein>
    <recommendedName>
        <fullName evidence="12">Vitamin K epoxide reductase domain-containing protein</fullName>
    </recommendedName>
</protein>
<feature type="transmembrane region" description="Helical" evidence="11">
    <location>
        <begin position="91"/>
        <end position="111"/>
    </location>
</feature>
<evidence type="ECO:0000256" key="4">
    <source>
        <dbReference type="ARBA" id="ARBA00022719"/>
    </source>
</evidence>
<evidence type="ECO:0000256" key="10">
    <source>
        <dbReference type="SAM" id="MobiDB-lite"/>
    </source>
</evidence>
<feature type="transmembrane region" description="Helical" evidence="11">
    <location>
        <begin position="244"/>
        <end position="262"/>
    </location>
</feature>
<dbReference type="GO" id="GO:0048038">
    <property type="term" value="F:quinone binding"/>
    <property type="evidence" value="ECO:0007669"/>
    <property type="project" value="UniProtKB-KW"/>
</dbReference>
<keyword evidence="9" id="KW-0676">Redox-active center</keyword>
<dbReference type="AlphaFoldDB" id="A0AAD3DQU1"/>
<feature type="transmembrane region" description="Helical" evidence="11">
    <location>
        <begin position="131"/>
        <end position="155"/>
    </location>
</feature>